<gene>
    <name evidence="2" type="ORF">F6450_18025</name>
</gene>
<feature type="signal peptide" evidence="1">
    <location>
        <begin position="1"/>
        <end position="25"/>
    </location>
</feature>
<proteinExistence type="predicted"/>
<feature type="chain" id="PRO_5042276681" evidence="1">
    <location>
        <begin position="26"/>
        <end position="279"/>
    </location>
</feature>
<dbReference type="Proteomes" id="UP000480943">
    <property type="component" value="Unassembled WGS sequence"/>
</dbReference>
<evidence type="ECO:0000313" key="2">
    <source>
        <dbReference type="EMBL" id="KAB1176617.1"/>
    </source>
</evidence>
<name>A0AAD3ZUA1_PHODD</name>
<sequence length="279" mass="32573">MRYMCKLVRLVAVAVALSGSQYTNASHTFTSEFHTISIEQIKPYVQNNGKVIRERSRGMNMMVGKWDLQYSSIHYNAPDSLLVSKANSNNLNRLVAHSGDIRTANMYRRHLMDLEYHLTLTCRNRWRGFHMSIDDFKSWPTYEDKAKSLAKVLPVREKRRMLVELEDTRNKFYRTCKLAMRDNNLVTIQAQNNRTNISSVEIEPTLTLEHLNGWQPRDAELANSGQFEGYKAIDLRDMVDIRIGENHLVDFVTKDQRVVYEYYTNPNQPNGYAIYVRSH</sequence>
<dbReference type="RefSeq" id="WP_181313514.1">
    <property type="nucleotide sequence ID" value="NZ_PVXI01000151.1"/>
</dbReference>
<keyword evidence="1" id="KW-0732">Signal</keyword>
<dbReference type="AlphaFoldDB" id="A0AAD3ZUA1"/>
<evidence type="ECO:0000313" key="3">
    <source>
        <dbReference type="Proteomes" id="UP000480943"/>
    </source>
</evidence>
<organism evidence="2 3">
    <name type="scientific">Photobacterium damselae subsp. damselae</name>
    <name type="common">Listonella damsela</name>
    <dbReference type="NCBI Taxonomy" id="85581"/>
    <lineage>
        <taxon>Bacteria</taxon>
        <taxon>Pseudomonadati</taxon>
        <taxon>Pseudomonadota</taxon>
        <taxon>Gammaproteobacteria</taxon>
        <taxon>Vibrionales</taxon>
        <taxon>Vibrionaceae</taxon>
        <taxon>Photobacterium</taxon>
    </lineage>
</organism>
<reference evidence="2 3" key="1">
    <citation type="submission" date="2019-09" db="EMBL/GenBank/DDBJ databases">
        <title>Photobacterium damselae subsp. damselae CDC-2227-81, a human clinical isolate.</title>
        <authorList>
            <person name="Osorio C.R."/>
        </authorList>
    </citation>
    <scope>NUCLEOTIDE SEQUENCE [LARGE SCALE GENOMIC DNA]</scope>
    <source>
        <strain evidence="2 3">CDC-2227-81</strain>
    </source>
</reference>
<protein>
    <submittedName>
        <fullName evidence="2">Uncharacterized protein</fullName>
    </submittedName>
</protein>
<evidence type="ECO:0000256" key="1">
    <source>
        <dbReference type="SAM" id="SignalP"/>
    </source>
</evidence>
<accession>A0AAD3ZUA1</accession>
<comment type="caution">
    <text evidence="2">The sequence shown here is derived from an EMBL/GenBank/DDBJ whole genome shotgun (WGS) entry which is preliminary data.</text>
</comment>
<dbReference type="EMBL" id="VZUQ01000086">
    <property type="protein sequence ID" value="KAB1176617.1"/>
    <property type="molecule type" value="Genomic_DNA"/>
</dbReference>